<dbReference type="PANTHER" id="PTHR44229:SF4">
    <property type="entry name" value="15-HYDROXYPROSTAGLANDIN DEHYDROGENASE [NAD(+)]"/>
    <property type="match status" value="1"/>
</dbReference>
<sequence length="274" mass="29993">MDVKNPNGEFDGSVALVTGGGQGIGLAIVDELLKNGACVSLLDINEATGNKAISELEIKYKSSSSRLLFIKCDVTNKIEFEDSFKKTIEKFGKINIVVNNAGIMSKYITSWELAIDLNYKAVVHGTILGLKYIENKVDRNSAVINVASIVGLSNTILPMYQSTKRAVIDFTKCIGCSFNTNAHGNNVRVMAICPGPTFDGFDNNIDGKNSLENEIKELITSGEETPNPNRVITIQSTDYIKSAFIHVMKNGQSGNVWIAENKEPARLARIYTQY</sequence>
<evidence type="ECO:0000256" key="1">
    <source>
        <dbReference type="ARBA" id="ARBA00006484"/>
    </source>
</evidence>
<dbReference type="PRINTS" id="PR00081">
    <property type="entry name" value="GDHRDH"/>
</dbReference>
<gene>
    <name evidence="23" type="primary">HPGD_4</name>
    <name evidence="23" type="ORF">g.30570</name>
</gene>
<evidence type="ECO:0000256" key="14">
    <source>
        <dbReference type="ARBA" id="ARBA00048170"/>
    </source>
</evidence>
<proteinExistence type="inferred from homology"/>
<evidence type="ECO:0000256" key="11">
    <source>
        <dbReference type="ARBA" id="ARBA00048008"/>
    </source>
</evidence>
<evidence type="ECO:0000256" key="22">
    <source>
        <dbReference type="RuleBase" id="RU000363"/>
    </source>
</evidence>
<evidence type="ECO:0000256" key="20">
    <source>
        <dbReference type="ARBA" id="ARBA00049151"/>
    </source>
</evidence>
<evidence type="ECO:0000256" key="16">
    <source>
        <dbReference type="ARBA" id="ARBA00048535"/>
    </source>
</evidence>
<evidence type="ECO:0000256" key="5">
    <source>
        <dbReference type="ARBA" id="ARBA00040276"/>
    </source>
</evidence>
<name>A0A2S2NSU7_SCHGA</name>
<dbReference type="Gene3D" id="3.40.50.720">
    <property type="entry name" value="NAD(P)-binding Rossmann-like Domain"/>
    <property type="match status" value="1"/>
</dbReference>
<dbReference type="GO" id="GO:0016404">
    <property type="term" value="F:15-hydroxyprostaglandin dehydrogenase (NAD+) activity"/>
    <property type="evidence" value="ECO:0007669"/>
    <property type="project" value="UniProtKB-EC"/>
</dbReference>
<evidence type="ECO:0000256" key="17">
    <source>
        <dbReference type="ARBA" id="ARBA00048611"/>
    </source>
</evidence>
<evidence type="ECO:0000256" key="21">
    <source>
        <dbReference type="ARBA" id="ARBA00049188"/>
    </source>
</evidence>
<evidence type="ECO:0000256" key="19">
    <source>
        <dbReference type="ARBA" id="ARBA00048921"/>
    </source>
</evidence>
<evidence type="ECO:0000256" key="15">
    <source>
        <dbReference type="ARBA" id="ARBA00048393"/>
    </source>
</evidence>
<dbReference type="GO" id="GO:0047034">
    <property type="term" value="F:15-hydroxyicosatetraenoate dehydrogenase activity"/>
    <property type="evidence" value="ECO:0007669"/>
    <property type="project" value="UniProtKB-EC"/>
</dbReference>
<comment type="catalytic activity">
    <reaction evidence="9">
        <text>prostaglandin E1 + NAD(+) = 15-oxoprostaglandin E1 + NADH + H(+)</text>
        <dbReference type="Rhea" id="RHEA:16477"/>
        <dbReference type="ChEBI" id="CHEBI:15378"/>
        <dbReference type="ChEBI" id="CHEBI:57397"/>
        <dbReference type="ChEBI" id="CHEBI:57401"/>
        <dbReference type="ChEBI" id="CHEBI:57540"/>
        <dbReference type="ChEBI" id="CHEBI:57945"/>
    </reaction>
    <physiologicalReaction direction="left-to-right" evidence="9">
        <dbReference type="Rhea" id="RHEA:16478"/>
    </physiologicalReaction>
</comment>
<evidence type="ECO:0000256" key="6">
    <source>
        <dbReference type="ARBA" id="ARBA00041812"/>
    </source>
</evidence>
<dbReference type="InterPro" id="IPR036291">
    <property type="entry name" value="NAD(P)-bd_dom_sf"/>
</dbReference>
<comment type="catalytic activity">
    <reaction evidence="13">
        <text>(11R)-hydroxy-(5Z,8Z,12E,14Z)-eicosatetraenoate + NAD(+) = 11-oxo-(5Z,8Z,12E,14Z)-eicosatetraenoate + NADH + H(+)</text>
        <dbReference type="Rhea" id="RHEA:48640"/>
        <dbReference type="ChEBI" id="CHEBI:15378"/>
        <dbReference type="ChEBI" id="CHEBI:57540"/>
        <dbReference type="ChEBI" id="CHEBI:57945"/>
        <dbReference type="ChEBI" id="CHEBI:78836"/>
        <dbReference type="ChEBI" id="CHEBI:90697"/>
    </reaction>
    <physiologicalReaction direction="left-to-right" evidence="13">
        <dbReference type="Rhea" id="RHEA:48641"/>
    </physiologicalReaction>
</comment>
<dbReference type="EC" id="1.1.1.141" evidence="3"/>
<dbReference type="SUPFAM" id="SSF51735">
    <property type="entry name" value="NAD(P)-binding Rossmann-fold domains"/>
    <property type="match status" value="1"/>
</dbReference>
<dbReference type="AlphaFoldDB" id="A0A2S2NSU7"/>
<comment type="function">
    <text evidence="8">Catalyzes the NAD-dependent dehydrogenation (oxidation) of a broad array of hydroxylated polyunsaturated fatty acids (mainly eicosanoids and docosanoids, including prostaglandins, lipoxins and resolvins), yielding their corresponding keto (oxo) metabolites. Decreases the levels of the pro-proliferative prostaglandins such as prostaglandin E2 (whose activity is increased in cancer because of an increase in the expression of cyclooxygenase 2) and generates oxo-fatty acid products that can profoundly influence cell function by abrogating pro-inflammatory cytokine expression. Converts resolvins E1, D1 and D2 to their oxo products, which represents a mode of resolvin inactivation. Resolvin E1 plays important roles during the resolution phase of acute inflammation, while resolvins D1 and D2 have a unique role in obesity-induced adipose inflammation.</text>
</comment>
<comment type="catalytic activity">
    <reaction evidence="20">
        <text>(15S)-hydroxy-(5Z,8Z,11Z,13E)-eicosatetraenoate + NAD(+) = 15-oxo-(5Z,8Z,11Z,13E)-eicosatetraenoate + NADH + H(+)</text>
        <dbReference type="Rhea" id="RHEA:23260"/>
        <dbReference type="ChEBI" id="CHEBI:15378"/>
        <dbReference type="ChEBI" id="CHEBI:57409"/>
        <dbReference type="ChEBI" id="CHEBI:57410"/>
        <dbReference type="ChEBI" id="CHEBI:57540"/>
        <dbReference type="ChEBI" id="CHEBI:57945"/>
        <dbReference type="EC" id="1.1.1.232"/>
    </reaction>
    <physiologicalReaction direction="left-to-right" evidence="20">
        <dbReference type="Rhea" id="RHEA:23261"/>
    </physiologicalReaction>
</comment>
<evidence type="ECO:0000256" key="4">
    <source>
        <dbReference type="ARBA" id="ARBA00039060"/>
    </source>
</evidence>
<dbReference type="EMBL" id="GGMR01007605">
    <property type="protein sequence ID" value="MBY20224.1"/>
    <property type="molecule type" value="Transcribed_RNA"/>
</dbReference>
<comment type="catalytic activity">
    <reaction evidence="21">
        <text>resolvin E1 + NAD(+) = 18-oxo-resolvin E1 + NADH + H(+)</text>
        <dbReference type="Rhea" id="RHEA:49244"/>
        <dbReference type="ChEBI" id="CHEBI:15378"/>
        <dbReference type="ChEBI" id="CHEBI:57540"/>
        <dbReference type="ChEBI" id="CHEBI:57945"/>
        <dbReference type="ChEBI" id="CHEBI:91000"/>
        <dbReference type="ChEBI" id="CHEBI:91001"/>
    </reaction>
    <physiologicalReaction direction="left-to-right" evidence="21">
        <dbReference type="Rhea" id="RHEA:49245"/>
    </physiologicalReaction>
</comment>
<comment type="catalytic activity">
    <reaction evidence="16">
        <text>lipoxin A4 + NAD(+) = 15-oxo-(5S,6R)-dihydroxy-(7E,9E,11Z,13E)-eicosatetraenoate + NADH + H(+)</text>
        <dbReference type="Rhea" id="RHEA:41572"/>
        <dbReference type="ChEBI" id="CHEBI:15378"/>
        <dbReference type="ChEBI" id="CHEBI:57540"/>
        <dbReference type="ChEBI" id="CHEBI:57945"/>
        <dbReference type="ChEBI" id="CHEBI:67026"/>
        <dbReference type="ChEBI" id="CHEBI:78311"/>
    </reaction>
    <physiologicalReaction direction="left-to-right" evidence="16">
        <dbReference type="Rhea" id="RHEA:41573"/>
    </physiologicalReaction>
</comment>
<dbReference type="EC" id="1.1.1.232" evidence="4"/>
<comment type="similarity">
    <text evidence="1 22">Belongs to the short-chain dehydrogenases/reductases (SDR) family.</text>
</comment>
<evidence type="ECO:0000313" key="23">
    <source>
        <dbReference type="EMBL" id="MBY20224.1"/>
    </source>
</evidence>
<evidence type="ECO:0000256" key="13">
    <source>
        <dbReference type="ARBA" id="ARBA00048144"/>
    </source>
</evidence>
<comment type="catalytic activity">
    <reaction evidence="18">
        <text>prostaglandin E2 + NAD(+) = 15-oxoprostaglandin E2 + NADH + H(+)</text>
        <dbReference type="Rhea" id="RHEA:11876"/>
        <dbReference type="ChEBI" id="CHEBI:15378"/>
        <dbReference type="ChEBI" id="CHEBI:57400"/>
        <dbReference type="ChEBI" id="CHEBI:57540"/>
        <dbReference type="ChEBI" id="CHEBI:57945"/>
        <dbReference type="ChEBI" id="CHEBI:606564"/>
        <dbReference type="EC" id="1.1.1.141"/>
    </reaction>
    <physiologicalReaction direction="left-to-right" evidence="18">
        <dbReference type="Rhea" id="RHEA:11877"/>
    </physiologicalReaction>
</comment>
<evidence type="ECO:0000256" key="12">
    <source>
        <dbReference type="ARBA" id="ARBA00048140"/>
    </source>
</evidence>
<comment type="catalytic activity">
    <reaction evidence="10">
        <text>resolvin D1 + NAD(+) = 8-oxoresolvin D1 + NADH + H(+)</text>
        <dbReference type="Rhea" id="RHEA:50124"/>
        <dbReference type="ChEBI" id="CHEBI:15378"/>
        <dbReference type="ChEBI" id="CHEBI:57540"/>
        <dbReference type="ChEBI" id="CHEBI:57945"/>
        <dbReference type="ChEBI" id="CHEBI:132079"/>
        <dbReference type="ChEBI" id="CHEBI:132080"/>
    </reaction>
    <physiologicalReaction direction="left-to-right" evidence="10">
        <dbReference type="Rhea" id="RHEA:50125"/>
    </physiologicalReaction>
</comment>
<evidence type="ECO:0000256" key="7">
    <source>
        <dbReference type="ARBA" id="ARBA00042026"/>
    </source>
</evidence>
<keyword evidence="2" id="KW-0560">Oxidoreductase</keyword>
<dbReference type="Pfam" id="PF00106">
    <property type="entry name" value="adh_short"/>
    <property type="match status" value="1"/>
</dbReference>
<comment type="catalytic activity">
    <reaction evidence="15">
        <text>resolvin D2 + NAD(+) = 7-oxoresolvin D2 + NADH + H(+)</text>
        <dbReference type="Rhea" id="RHEA:53584"/>
        <dbReference type="ChEBI" id="CHEBI:15378"/>
        <dbReference type="ChEBI" id="CHEBI:57540"/>
        <dbReference type="ChEBI" id="CHEBI:57945"/>
        <dbReference type="ChEBI" id="CHEBI:133367"/>
        <dbReference type="ChEBI" id="CHEBI:137497"/>
    </reaction>
    <physiologicalReaction direction="left-to-right" evidence="15">
        <dbReference type="Rhea" id="RHEA:53585"/>
    </physiologicalReaction>
</comment>
<evidence type="ECO:0000256" key="3">
    <source>
        <dbReference type="ARBA" id="ARBA00038968"/>
    </source>
</evidence>
<comment type="catalytic activity">
    <reaction evidence="11">
        <text>14-hydroxy-(4Z,7Z,10Z,12E,16Z,19Z)-docosahexaenoate + NAD(+) = 14-oxo-(4Z,7Z,10Z,12E,16Z,19Z)-docosahexaenoate + NADH + H(+)</text>
        <dbReference type="Rhea" id="RHEA:48952"/>
        <dbReference type="ChEBI" id="CHEBI:15378"/>
        <dbReference type="ChEBI" id="CHEBI:57540"/>
        <dbReference type="ChEBI" id="CHEBI:57945"/>
        <dbReference type="ChEBI" id="CHEBI:90866"/>
        <dbReference type="ChEBI" id="CHEBI:90867"/>
    </reaction>
    <physiologicalReaction direction="left-to-right" evidence="11">
        <dbReference type="Rhea" id="RHEA:48953"/>
    </physiologicalReaction>
</comment>
<dbReference type="PANTHER" id="PTHR44229">
    <property type="entry name" value="15-HYDROXYPROSTAGLANDIN DEHYDROGENASE [NAD(+)]"/>
    <property type="match status" value="1"/>
</dbReference>
<comment type="catalytic activity">
    <reaction evidence="12">
        <text>15-oxo-(5S,6R)-dihydroxy-(7E,9E,11Z)-eicosatrienoate + NADH + H(+) = (5S,6R,15S)-trihydroxy-(7E,9E,11Z)-eicosatrienoate + NAD(+)</text>
        <dbReference type="Rhea" id="RHEA:41596"/>
        <dbReference type="ChEBI" id="CHEBI:15378"/>
        <dbReference type="ChEBI" id="CHEBI:57540"/>
        <dbReference type="ChEBI" id="CHEBI:57945"/>
        <dbReference type="ChEBI" id="CHEBI:78325"/>
        <dbReference type="ChEBI" id="CHEBI:78329"/>
    </reaction>
    <physiologicalReaction direction="left-to-right" evidence="12">
        <dbReference type="Rhea" id="RHEA:41597"/>
    </physiologicalReaction>
</comment>
<comment type="catalytic activity">
    <reaction evidence="17">
        <text>prostaglandin A1 + NAD(+) = 15-oxo-prostaglandin A1 + NADH + H(+)</text>
        <dbReference type="Rhea" id="RHEA:41263"/>
        <dbReference type="ChEBI" id="CHEBI:15378"/>
        <dbReference type="ChEBI" id="CHEBI:57398"/>
        <dbReference type="ChEBI" id="CHEBI:57540"/>
        <dbReference type="ChEBI" id="CHEBI:57945"/>
        <dbReference type="ChEBI" id="CHEBI:85072"/>
    </reaction>
    <physiologicalReaction direction="left-to-right" evidence="17">
        <dbReference type="Rhea" id="RHEA:41264"/>
    </physiologicalReaction>
</comment>
<evidence type="ECO:0000256" key="8">
    <source>
        <dbReference type="ARBA" id="ARBA00045705"/>
    </source>
</evidence>
<evidence type="ECO:0000256" key="18">
    <source>
        <dbReference type="ARBA" id="ARBA00048739"/>
    </source>
</evidence>
<dbReference type="InterPro" id="IPR002347">
    <property type="entry name" value="SDR_fam"/>
</dbReference>
<protein>
    <recommendedName>
        <fullName evidence="5">15-hydroxyprostaglandin dehydrogenase [NAD(+)]</fullName>
        <ecNumber evidence="3">1.1.1.141</ecNumber>
        <ecNumber evidence="4">1.1.1.232</ecNumber>
    </recommendedName>
    <alternativeName>
        <fullName evidence="7">Eicosanoid/docosanoid dehydrogenase [NAD(+)]</fullName>
    </alternativeName>
    <alternativeName>
        <fullName evidence="6">Prostaglandin dehydrogenase 1</fullName>
    </alternativeName>
</protein>
<dbReference type="PRINTS" id="PR00080">
    <property type="entry name" value="SDRFAMILY"/>
</dbReference>
<evidence type="ECO:0000256" key="2">
    <source>
        <dbReference type="ARBA" id="ARBA00023002"/>
    </source>
</evidence>
<accession>A0A2S2NSU7</accession>
<dbReference type="GO" id="GO:0005737">
    <property type="term" value="C:cytoplasm"/>
    <property type="evidence" value="ECO:0007669"/>
    <property type="project" value="TreeGrafter"/>
</dbReference>
<reference evidence="23" key="1">
    <citation type="submission" date="2018-04" db="EMBL/GenBank/DDBJ databases">
        <title>Transcriptome of Schizaphis graminum biotype I.</title>
        <authorList>
            <person name="Scully E.D."/>
            <person name="Geib S.M."/>
            <person name="Palmer N.A."/>
            <person name="Koch K."/>
            <person name="Bradshaw J."/>
            <person name="Heng-Moss T."/>
            <person name="Sarath G."/>
        </authorList>
    </citation>
    <scope>NUCLEOTIDE SEQUENCE</scope>
</reference>
<organism evidence="23">
    <name type="scientific">Schizaphis graminum</name>
    <name type="common">Green bug aphid</name>
    <dbReference type="NCBI Taxonomy" id="13262"/>
    <lineage>
        <taxon>Eukaryota</taxon>
        <taxon>Metazoa</taxon>
        <taxon>Ecdysozoa</taxon>
        <taxon>Arthropoda</taxon>
        <taxon>Hexapoda</taxon>
        <taxon>Insecta</taxon>
        <taxon>Pterygota</taxon>
        <taxon>Neoptera</taxon>
        <taxon>Paraneoptera</taxon>
        <taxon>Hemiptera</taxon>
        <taxon>Sternorrhyncha</taxon>
        <taxon>Aphidomorpha</taxon>
        <taxon>Aphidoidea</taxon>
        <taxon>Aphididae</taxon>
        <taxon>Aphidini</taxon>
        <taxon>Schizaphis</taxon>
    </lineage>
</organism>
<evidence type="ECO:0000256" key="10">
    <source>
        <dbReference type="ARBA" id="ARBA00047672"/>
    </source>
</evidence>
<evidence type="ECO:0000256" key="9">
    <source>
        <dbReference type="ARBA" id="ARBA00047325"/>
    </source>
</evidence>
<comment type="catalytic activity">
    <reaction evidence="14">
        <text>resolvin D1 + NAD(+) = 17-oxoresolvin D1 + NADH + H(+)</text>
        <dbReference type="Rhea" id="RHEA:50128"/>
        <dbReference type="ChEBI" id="CHEBI:15378"/>
        <dbReference type="ChEBI" id="CHEBI:57540"/>
        <dbReference type="ChEBI" id="CHEBI:57945"/>
        <dbReference type="ChEBI" id="CHEBI:132079"/>
        <dbReference type="ChEBI" id="CHEBI:132081"/>
    </reaction>
    <physiologicalReaction direction="left-to-right" evidence="14">
        <dbReference type="Rhea" id="RHEA:50129"/>
    </physiologicalReaction>
</comment>
<comment type="catalytic activity">
    <reaction evidence="19">
        <text>resolvin D2 + NAD(+) = 16-oxoresolvin D2 + NADH + H(+)</text>
        <dbReference type="Rhea" id="RHEA:53588"/>
        <dbReference type="ChEBI" id="CHEBI:15378"/>
        <dbReference type="ChEBI" id="CHEBI:57540"/>
        <dbReference type="ChEBI" id="CHEBI:57945"/>
        <dbReference type="ChEBI" id="CHEBI:133367"/>
        <dbReference type="ChEBI" id="CHEBI:137498"/>
    </reaction>
    <physiologicalReaction direction="left-to-right" evidence="19">
        <dbReference type="Rhea" id="RHEA:53589"/>
    </physiologicalReaction>
</comment>